<sequence length="265" mass="29148">MWCCTCLWTSDDYSKSCPGYIEPVLVILHEQEPTWAGRILSKHHTCMISAFSISMTLKQHPVIWSAANLPHDAYQLLAVPPPISGVLVICANSIHYHSQSTSCSLDLNNFSSHPDGSPEISKSNFQVELDAAKATWLSNDIVMFSTKAGEMLLLTVVYDGRVVQRLDLMKSKASVLSSAVTSIGNSFFFLGSRLGDSLLVQFSYCASKSVLQDLTNERSADIEGDLPFSKRLKRIPSDVLQDVTSVEELSFQNIIAPNSLESAQV</sequence>
<dbReference type="EMBL" id="AK072371">
    <property type="protein sequence ID" value="BAG92941.1"/>
    <property type="molecule type" value="mRNA"/>
</dbReference>
<evidence type="ECO:0000313" key="2">
    <source>
        <dbReference type="EMBL" id="BAG92941.1"/>
    </source>
</evidence>
<dbReference type="Gene3D" id="2.130.10.10">
    <property type="entry name" value="YVTN repeat-like/Quinoprotein amine dehydrogenase"/>
    <property type="match status" value="1"/>
</dbReference>
<accession>B7EKP4</accession>
<evidence type="ECO:0000259" key="1">
    <source>
        <dbReference type="Pfam" id="PF10433"/>
    </source>
</evidence>
<dbReference type="InterPro" id="IPR018846">
    <property type="entry name" value="Beta-prop_RSE1/DDB1/CPSF1_1st"/>
</dbReference>
<dbReference type="iPTMnet" id="B7EKP4"/>
<dbReference type="Pfam" id="PF10433">
    <property type="entry name" value="Beta-prop_RSE1_1st"/>
    <property type="match status" value="1"/>
</dbReference>
<reference evidence="2" key="1">
    <citation type="journal article" date="2003" name="Science">
        <title>Collection, Mapping, and Annotation of Over 28,000 cDNA Clones from japonica Rice.</title>
        <authorList>
            <person name="Kikuchi S."/>
            <person name="Satoh K."/>
            <person name="Nagata T."/>
            <person name="Kawagashira N."/>
            <person name="Doi K."/>
            <person name="Kishimoto N."/>
            <person name="Yazaki J."/>
            <person name="Ishikawa M."/>
            <person name="Yamada H."/>
            <person name="Ooka H."/>
            <person name="Hotta I."/>
            <person name="Kojima K."/>
            <person name="Namiki T."/>
            <person name="Ohneda E."/>
            <person name="Yahagi W."/>
            <person name="Suzuki K."/>
            <person name="Li C."/>
            <person name="Ohtsuki K."/>
            <person name="Shishiki T."/>
            <person name="Otomo Y."/>
            <person name="Murakami K."/>
            <person name="Iida Y."/>
            <person name="Sugano S."/>
            <person name="Fujimura T."/>
            <person name="Suzuki Y."/>
            <person name="Tsunoda Y."/>
            <person name="Kurosaki T."/>
            <person name="Kodama T."/>
            <person name="Masuda H."/>
            <person name="Kobayashi M."/>
            <person name="Xie Q."/>
            <person name="Lu M."/>
            <person name="Narikawa R."/>
            <person name="Sugiyama A."/>
            <person name="Mizuno K."/>
            <person name="Yokomizo S."/>
            <person name="Niikura J."/>
            <person name="Ikeda R."/>
            <person name="Ishibiki J."/>
            <person name="Kawamata M."/>
            <person name="Yoshimura A."/>
            <person name="Miura J."/>
            <person name="Kusumegi T."/>
            <person name="Oka M."/>
            <person name="Ryu R."/>
            <person name="Ueda M."/>
            <person name="Matsubara K."/>
            <person name="Kawai J."/>
            <person name="Carninci P."/>
            <person name="Adachi J."/>
            <person name="Aizawa K."/>
            <person name="Arakawa T."/>
            <person name="Fukuda S."/>
            <person name="Hara A."/>
            <person name="Hashidume W."/>
            <person name="Hayatsu N."/>
            <person name="Imotani K."/>
            <person name="Ishii Y."/>
            <person name="Itoh M."/>
            <person name="Kagawa I."/>
            <person name="Kondo S."/>
            <person name="Konno H."/>
            <person name="Miyazaki A."/>
            <person name="Osato N."/>
            <person name="Ota Y."/>
            <person name="Saito R."/>
            <person name="Sasaki D."/>
            <person name="Sato K."/>
            <person name="Shibata K."/>
            <person name="Shinagawa A."/>
            <person name="Shiraki T."/>
            <person name="Yoshino M."/>
            <person name="Hayashizaki Y."/>
        </authorList>
    </citation>
    <scope>NUCLEOTIDE SEQUENCE</scope>
</reference>
<dbReference type="InterPro" id="IPR015943">
    <property type="entry name" value="WD40/YVTN_repeat-like_dom_sf"/>
</dbReference>
<dbReference type="PANTHER" id="PTHR10644">
    <property type="entry name" value="DNA REPAIR/RNA PROCESSING CPSF FAMILY"/>
    <property type="match status" value="1"/>
</dbReference>
<dbReference type="AlphaFoldDB" id="B7EKP4"/>
<protein>
    <submittedName>
        <fullName evidence="2">cDNA clone:J023064M18, full insert sequence</fullName>
    </submittedName>
</protein>
<dbReference type="InterPro" id="IPR050358">
    <property type="entry name" value="RSE1/DDB1/CFT1"/>
</dbReference>
<organism evidence="2">
    <name type="scientific">Oryza sativa subsp. japonica</name>
    <name type="common">Rice</name>
    <dbReference type="NCBI Taxonomy" id="39947"/>
    <lineage>
        <taxon>Eukaryota</taxon>
        <taxon>Viridiplantae</taxon>
        <taxon>Streptophyta</taxon>
        <taxon>Embryophyta</taxon>
        <taxon>Tracheophyta</taxon>
        <taxon>Spermatophyta</taxon>
        <taxon>Magnoliopsida</taxon>
        <taxon>Liliopsida</taxon>
        <taxon>Poales</taxon>
        <taxon>Poaceae</taxon>
        <taxon>BOP clade</taxon>
        <taxon>Oryzoideae</taxon>
        <taxon>Oryzeae</taxon>
        <taxon>Oryzinae</taxon>
        <taxon>Oryza</taxon>
        <taxon>Oryza sativa</taxon>
    </lineage>
</organism>
<name>B7EKP4_ORYSJ</name>
<proteinExistence type="evidence at transcript level"/>
<feature type="domain" description="RSE1/DDB1/CPSF1 first beta-propeller" evidence="1">
    <location>
        <begin position="23"/>
        <end position="206"/>
    </location>
</feature>